<name>A0A0C9TGG4_PAXIN</name>
<dbReference type="CDD" id="cd11065">
    <property type="entry name" value="CYP64-like"/>
    <property type="match status" value="1"/>
</dbReference>
<dbReference type="PROSITE" id="PS00086">
    <property type="entry name" value="CYTOCHROME_P450"/>
    <property type="match status" value="1"/>
</dbReference>
<evidence type="ECO:0008006" key="13">
    <source>
        <dbReference type="Google" id="ProtNLM"/>
    </source>
</evidence>
<keyword evidence="7 9" id="KW-0408">Iron</keyword>
<keyword evidence="6 10" id="KW-0560">Oxidoreductase</keyword>
<comment type="pathway">
    <text evidence="2">Secondary metabolite biosynthesis.</text>
</comment>
<dbReference type="InterPro" id="IPR017972">
    <property type="entry name" value="Cyt_P450_CS"/>
</dbReference>
<evidence type="ECO:0000256" key="6">
    <source>
        <dbReference type="ARBA" id="ARBA00023002"/>
    </source>
</evidence>
<organism evidence="11 12">
    <name type="scientific">Paxillus involutus ATCC 200175</name>
    <dbReference type="NCBI Taxonomy" id="664439"/>
    <lineage>
        <taxon>Eukaryota</taxon>
        <taxon>Fungi</taxon>
        <taxon>Dikarya</taxon>
        <taxon>Basidiomycota</taxon>
        <taxon>Agaricomycotina</taxon>
        <taxon>Agaricomycetes</taxon>
        <taxon>Agaricomycetidae</taxon>
        <taxon>Boletales</taxon>
        <taxon>Paxilineae</taxon>
        <taxon>Paxillaceae</taxon>
        <taxon>Paxillus</taxon>
    </lineage>
</organism>
<dbReference type="GO" id="GO:0005506">
    <property type="term" value="F:iron ion binding"/>
    <property type="evidence" value="ECO:0007669"/>
    <property type="project" value="InterPro"/>
</dbReference>
<evidence type="ECO:0000256" key="5">
    <source>
        <dbReference type="ARBA" id="ARBA00022723"/>
    </source>
</evidence>
<evidence type="ECO:0000256" key="10">
    <source>
        <dbReference type="RuleBase" id="RU000461"/>
    </source>
</evidence>
<dbReference type="SUPFAM" id="SSF48264">
    <property type="entry name" value="Cytochrome P450"/>
    <property type="match status" value="1"/>
</dbReference>
<evidence type="ECO:0000256" key="2">
    <source>
        <dbReference type="ARBA" id="ARBA00005179"/>
    </source>
</evidence>
<evidence type="ECO:0000256" key="1">
    <source>
        <dbReference type="ARBA" id="ARBA00001971"/>
    </source>
</evidence>
<dbReference type="GO" id="GO:0016705">
    <property type="term" value="F:oxidoreductase activity, acting on paired donors, with incorporation or reduction of molecular oxygen"/>
    <property type="evidence" value="ECO:0007669"/>
    <property type="project" value="InterPro"/>
</dbReference>
<evidence type="ECO:0000256" key="9">
    <source>
        <dbReference type="PIRSR" id="PIRSR602401-1"/>
    </source>
</evidence>
<keyword evidence="5 9" id="KW-0479">Metal-binding</keyword>
<dbReference type="Pfam" id="PF00067">
    <property type="entry name" value="p450"/>
    <property type="match status" value="2"/>
</dbReference>
<dbReference type="GO" id="GO:0004497">
    <property type="term" value="F:monooxygenase activity"/>
    <property type="evidence" value="ECO:0007669"/>
    <property type="project" value="UniProtKB-KW"/>
</dbReference>
<evidence type="ECO:0000256" key="3">
    <source>
        <dbReference type="ARBA" id="ARBA00010617"/>
    </source>
</evidence>
<feature type="binding site" description="axial binding residue" evidence="9">
    <location>
        <position position="484"/>
    </location>
    <ligand>
        <name>heme</name>
        <dbReference type="ChEBI" id="CHEBI:30413"/>
    </ligand>
    <ligandPart>
        <name>Fe</name>
        <dbReference type="ChEBI" id="CHEBI:18248"/>
    </ligandPart>
</feature>
<protein>
    <recommendedName>
        <fullName evidence="13">Cytochrome P450</fullName>
    </recommendedName>
</protein>
<dbReference type="InterPro" id="IPR002401">
    <property type="entry name" value="Cyt_P450_E_grp-I"/>
</dbReference>
<dbReference type="PRINTS" id="PR00463">
    <property type="entry name" value="EP450I"/>
</dbReference>
<reference evidence="12" key="2">
    <citation type="submission" date="2015-01" db="EMBL/GenBank/DDBJ databases">
        <title>Evolutionary Origins and Diversification of the Mycorrhizal Mutualists.</title>
        <authorList>
            <consortium name="DOE Joint Genome Institute"/>
            <consortium name="Mycorrhizal Genomics Consortium"/>
            <person name="Kohler A."/>
            <person name="Kuo A."/>
            <person name="Nagy L.G."/>
            <person name="Floudas D."/>
            <person name="Copeland A."/>
            <person name="Barry K.W."/>
            <person name="Cichocki N."/>
            <person name="Veneault-Fourrey C."/>
            <person name="LaButti K."/>
            <person name="Lindquist E.A."/>
            <person name="Lipzen A."/>
            <person name="Lundell T."/>
            <person name="Morin E."/>
            <person name="Murat C."/>
            <person name="Riley R."/>
            <person name="Ohm R."/>
            <person name="Sun H."/>
            <person name="Tunlid A."/>
            <person name="Henrissat B."/>
            <person name="Grigoriev I.V."/>
            <person name="Hibbett D.S."/>
            <person name="Martin F."/>
        </authorList>
    </citation>
    <scope>NUCLEOTIDE SEQUENCE [LARGE SCALE GENOMIC DNA]</scope>
    <source>
        <strain evidence="12">ATCC 200175</strain>
    </source>
</reference>
<dbReference type="PANTHER" id="PTHR46300">
    <property type="entry name" value="P450, PUTATIVE (EUROFUNG)-RELATED-RELATED"/>
    <property type="match status" value="1"/>
</dbReference>
<comment type="similarity">
    <text evidence="3 10">Belongs to the cytochrome P450 family.</text>
</comment>
<evidence type="ECO:0000256" key="4">
    <source>
        <dbReference type="ARBA" id="ARBA00022617"/>
    </source>
</evidence>
<keyword evidence="12" id="KW-1185">Reference proteome</keyword>
<evidence type="ECO:0000256" key="8">
    <source>
        <dbReference type="ARBA" id="ARBA00023033"/>
    </source>
</evidence>
<dbReference type="HOGENOM" id="CLU_001570_2_3_1"/>
<dbReference type="InterPro" id="IPR050364">
    <property type="entry name" value="Cytochrome_P450_fung"/>
</dbReference>
<dbReference type="EMBL" id="KN819340">
    <property type="protein sequence ID" value="KIJ14780.1"/>
    <property type="molecule type" value="Genomic_DNA"/>
</dbReference>
<dbReference type="InterPro" id="IPR036396">
    <property type="entry name" value="Cyt_P450_sf"/>
</dbReference>
<keyword evidence="8 10" id="KW-0503">Monooxygenase</keyword>
<proteinExistence type="inferred from homology"/>
<dbReference type="AlphaFoldDB" id="A0A0C9TGG4"/>
<reference evidence="11 12" key="1">
    <citation type="submission" date="2014-06" db="EMBL/GenBank/DDBJ databases">
        <authorList>
            <consortium name="DOE Joint Genome Institute"/>
            <person name="Kuo A."/>
            <person name="Kohler A."/>
            <person name="Nagy L.G."/>
            <person name="Floudas D."/>
            <person name="Copeland A."/>
            <person name="Barry K.W."/>
            <person name="Cichocki N."/>
            <person name="Veneault-Fourrey C."/>
            <person name="LaButti K."/>
            <person name="Lindquist E.A."/>
            <person name="Lipzen A."/>
            <person name="Lundell T."/>
            <person name="Morin E."/>
            <person name="Murat C."/>
            <person name="Sun H."/>
            <person name="Tunlid A."/>
            <person name="Henrissat B."/>
            <person name="Grigoriev I.V."/>
            <person name="Hibbett D.S."/>
            <person name="Martin F."/>
            <person name="Nordberg H.P."/>
            <person name="Cantor M.N."/>
            <person name="Hua S.X."/>
        </authorList>
    </citation>
    <scope>NUCLEOTIDE SEQUENCE [LARGE SCALE GENOMIC DNA]</scope>
    <source>
        <strain evidence="11 12">ATCC 200175</strain>
    </source>
</reference>
<evidence type="ECO:0000256" key="7">
    <source>
        <dbReference type="ARBA" id="ARBA00023004"/>
    </source>
</evidence>
<comment type="cofactor">
    <cofactor evidence="1 9">
        <name>heme</name>
        <dbReference type="ChEBI" id="CHEBI:30413"/>
    </cofactor>
</comment>
<gene>
    <name evidence="11" type="ORF">PAXINDRAFT_12350</name>
</gene>
<dbReference type="Gene3D" id="1.10.630.10">
    <property type="entry name" value="Cytochrome P450"/>
    <property type="match status" value="1"/>
</dbReference>
<dbReference type="InterPro" id="IPR001128">
    <property type="entry name" value="Cyt_P450"/>
</dbReference>
<keyword evidence="4 9" id="KW-0349">Heme</keyword>
<dbReference type="OrthoDB" id="2789670at2759"/>
<sequence length="557" mass="62995">MSYPVFSATGLALSVLVSVVAVDIIQRVFRSRRERKGLPLPPGPTSLPLLGNGLSVDTDEMWKTYTEWKATYGEVLYVRLLDQEFVILNSQSDAVELLEKRSQIYSDRPFIVTTEPYGMGCNFAFKRYGDHWRLFRRIFHQTFRADAALAFRPMQLRRAHQMIVNMIDDPDQHASHYSTFAGAVAMSAVYDYEPSPRDDPMVHIVDRFLQATLPAITAKRMVLFRMFPFLLHIPDWLPGSSLKREARFACDCAINMVETPYQYAKRRVEASQQPTFSMVSDHIARMQKFDEPYRSDYATTLKHASATAIIGSSESTSSTLRSFTLAMVENPHVWKRAQAEIDAVVGMGRLPDFGDRPSLPYVDAVLREILRWQPVGPLGETMSRFDVPRLESPLGVPHATSTSDTYKGFYIPKGMSCVCTKIPRSHICHITGATIIANVWAMSRDEARYPNAEQFVPERFLTAEGALTDDNPSSFIFGFGRRLCPGRHTADASLWASIATMLATLEFTLAKDAEGNDITFEPKYFLRGGTRHPETFPCRIMPRSHITKEYLQRVLAG</sequence>
<dbReference type="PANTHER" id="PTHR46300:SF7">
    <property type="entry name" value="P450, PUTATIVE (EUROFUNG)-RELATED"/>
    <property type="match status" value="1"/>
</dbReference>
<accession>A0A0C9TGG4</accession>
<evidence type="ECO:0000313" key="12">
    <source>
        <dbReference type="Proteomes" id="UP000053647"/>
    </source>
</evidence>
<evidence type="ECO:0000313" key="11">
    <source>
        <dbReference type="EMBL" id="KIJ14780.1"/>
    </source>
</evidence>
<dbReference type="GO" id="GO:0020037">
    <property type="term" value="F:heme binding"/>
    <property type="evidence" value="ECO:0007669"/>
    <property type="project" value="InterPro"/>
</dbReference>
<dbReference type="Proteomes" id="UP000053647">
    <property type="component" value="Unassembled WGS sequence"/>
</dbReference>